<gene>
    <name evidence="7" type="ORF">H8699_04460</name>
</gene>
<evidence type="ECO:0000313" key="7">
    <source>
        <dbReference type="EMBL" id="MBC8528690.1"/>
    </source>
</evidence>
<dbReference type="Proteomes" id="UP000654279">
    <property type="component" value="Unassembled WGS sequence"/>
</dbReference>
<dbReference type="PROSITE" id="PS51255">
    <property type="entry name" value="ADPK"/>
    <property type="match status" value="1"/>
</dbReference>
<dbReference type="InterPro" id="IPR007666">
    <property type="entry name" value="ADP_PFK/GK"/>
</dbReference>
<keyword evidence="2" id="KW-0808">Transferase</keyword>
<dbReference type="PANTHER" id="PTHR21208">
    <property type="entry name" value="ADP-DEPENDENT GLUCOKINASE"/>
    <property type="match status" value="1"/>
</dbReference>
<dbReference type="GO" id="GO:0016301">
    <property type="term" value="F:kinase activity"/>
    <property type="evidence" value="ECO:0007669"/>
    <property type="project" value="UniProtKB-KW"/>
</dbReference>
<proteinExistence type="predicted"/>
<dbReference type="AlphaFoldDB" id="A0A926D1P8"/>
<name>A0A926D1P8_9FIRM</name>
<dbReference type="Pfam" id="PF04587">
    <property type="entry name" value="ADP_PFK_GK"/>
    <property type="match status" value="1"/>
</dbReference>
<keyword evidence="1" id="KW-0963">Cytoplasm</keyword>
<dbReference type="PANTHER" id="PTHR21208:SF1">
    <property type="entry name" value="ADP-DEPENDENT GLUCOKINASE"/>
    <property type="match status" value="1"/>
</dbReference>
<keyword evidence="3" id="KW-0479">Metal-binding</keyword>
<evidence type="ECO:0000256" key="4">
    <source>
        <dbReference type="ARBA" id="ARBA00022777"/>
    </source>
</evidence>
<dbReference type="Gene3D" id="3.30.1110.20">
    <property type="match status" value="1"/>
</dbReference>
<dbReference type="SUPFAM" id="SSF53613">
    <property type="entry name" value="Ribokinase-like"/>
    <property type="match status" value="1"/>
</dbReference>
<comment type="caution">
    <text evidence="7">The sequence shown here is derived from an EMBL/GenBank/DDBJ whole genome shotgun (WGS) entry which is preliminary data.</text>
</comment>
<evidence type="ECO:0000256" key="5">
    <source>
        <dbReference type="ARBA" id="ARBA00022842"/>
    </source>
</evidence>
<evidence type="ECO:0000313" key="8">
    <source>
        <dbReference type="Proteomes" id="UP000654279"/>
    </source>
</evidence>
<evidence type="ECO:0000256" key="1">
    <source>
        <dbReference type="ARBA" id="ARBA00022490"/>
    </source>
</evidence>
<dbReference type="Gene3D" id="3.40.1190.20">
    <property type="match status" value="1"/>
</dbReference>
<evidence type="ECO:0000256" key="3">
    <source>
        <dbReference type="ARBA" id="ARBA00022723"/>
    </source>
</evidence>
<sequence length="443" mass="48316">MKMCKHALFDEKYRAAYARMATDIAARISAGRYAAMGYTTNYDLICTLEADALNAFVHKAAPELTRASLRPVEQIETPQDLACTLAYHCLTGLGGEMDIAQLQELRQDFCWRAAIGGTAPQAAMALAAVGCPSAIHMTDHSPEVRGILSSPYIHTVDGDGHLVPVSSIPAGTIREIHWIFQFQKGGQLALADGAYEISASNRIILTQSEINRQVPLQAPYLHYVETHAKAFTSNVLSSFNAMTDEALLGQRLESILRHVAAYRQGNPCGIVYYEDAHYHSAGVRALCLRQLFPLSDIVSMNEEELAQTLAAIGFVLDFEDIHSYVAGAYLLKERFGVRKGLIIHTKDFALYVGEPLRANIETGLLYGNLMATAKALNGDYGTYPQLADVLTLPLSEKGLRAHAALAAKAKDMGAVLVPSRYIARPKYTIGLGDSFMAGVQICF</sequence>
<keyword evidence="4" id="KW-0418">Kinase</keyword>
<reference evidence="7" key="1">
    <citation type="submission" date="2020-08" db="EMBL/GenBank/DDBJ databases">
        <title>Genome public.</title>
        <authorList>
            <person name="Liu C."/>
            <person name="Sun Q."/>
        </authorList>
    </citation>
    <scope>NUCLEOTIDE SEQUENCE</scope>
    <source>
        <strain evidence="7">NSJ-44</strain>
    </source>
</reference>
<dbReference type="GO" id="GO:0006096">
    <property type="term" value="P:glycolytic process"/>
    <property type="evidence" value="ECO:0007669"/>
    <property type="project" value="UniProtKB-KW"/>
</dbReference>
<accession>A0A926D1P8</accession>
<protein>
    <submittedName>
        <fullName evidence="7">ADP-dependent glucokinase</fullName>
    </submittedName>
</protein>
<keyword evidence="6" id="KW-0324">Glycolysis</keyword>
<dbReference type="GO" id="GO:0046872">
    <property type="term" value="F:metal ion binding"/>
    <property type="evidence" value="ECO:0007669"/>
    <property type="project" value="UniProtKB-KW"/>
</dbReference>
<organism evidence="7 8">
    <name type="scientific">Luoshenia tenuis</name>
    <dbReference type="NCBI Taxonomy" id="2763654"/>
    <lineage>
        <taxon>Bacteria</taxon>
        <taxon>Bacillati</taxon>
        <taxon>Bacillota</taxon>
        <taxon>Clostridia</taxon>
        <taxon>Christensenellales</taxon>
        <taxon>Christensenellaceae</taxon>
        <taxon>Luoshenia</taxon>
    </lineage>
</organism>
<dbReference type="GO" id="GO:0016773">
    <property type="term" value="F:phosphotransferase activity, alcohol group as acceptor"/>
    <property type="evidence" value="ECO:0007669"/>
    <property type="project" value="InterPro"/>
</dbReference>
<keyword evidence="5" id="KW-0460">Magnesium</keyword>
<evidence type="ECO:0000256" key="6">
    <source>
        <dbReference type="ARBA" id="ARBA00023152"/>
    </source>
</evidence>
<keyword evidence="8" id="KW-1185">Reference proteome</keyword>
<dbReference type="RefSeq" id="WP_249284660.1">
    <property type="nucleotide sequence ID" value="NZ_JACRSO010000001.1"/>
</dbReference>
<dbReference type="InterPro" id="IPR029056">
    <property type="entry name" value="Ribokinase-like"/>
</dbReference>
<evidence type="ECO:0000256" key="2">
    <source>
        <dbReference type="ARBA" id="ARBA00022679"/>
    </source>
</evidence>
<dbReference type="EMBL" id="JACRSO010000001">
    <property type="protein sequence ID" value="MBC8528690.1"/>
    <property type="molecule type" value="Genomic_DNA"/>
</dbReference>